<comment type="pathway">
    <text evidence="1 9 14">Porphyrin-containing compound metabolism; protoporphyrin-IX biosynthesis; 5-aminolevulinate from L-glutamyl-tRNA(Glu): step 1/2.</text>
</comment>
<evidence type="ECO:0000313" key="19">
    <source>
        <dbReference type="EMBL" id="SPE31211.1"/>
    </source>
</evidence>
<feature type="domain" description="Glutamyl-tRNA reductase N-terminal" evidence="18">
    <location>
        <begin position="6"/>
        <end position="153"/>
    </location>
</feature>
<evidence type="ECO:0000256" key="2">
    <source>
        <dbReference type="ARBA" id="ARBA00005916"/>
    </source>
</evidence>
<dbReference type="FunFam" id="3.40.50.720:FF:000031">
    <property type="entry name" value="Glutamyl-tRNA reductase"/>
    <property type="match status" value="1"/>
</dbReference>
<proteinExistence type="inferred from homology"/>
<dbReference type="PIRSF" id="PIRSF000445">
    <property type="entry name" value="4pyrrol_synth_GluRdtase"/>
    <property type="match status" value="1"/>
</dbReference>
<dbReference type="Gene3D" id="3.30.460.30">
    <property type="entry name" value="Glutamyl-tRNA reductase, N-terminal domain"/>
    <property type="match status" value="1"/>
</dbReference>
<keyword evidence="5 9" id="KW-0560">Oxidoreductase</keyword>
<dbReference type="OrthoDB" id="110209at2"/>
<dbReference type="SUPFAM" id="SSF69075">
    <property type="entry name" value="Glutamyl tRNA-reductase dimerization domain"/>
    <property type="match status" value="1"/>
</dbReference>
<dbReference type="UniPathway" id="UPA00251">
    <property type="reaction ID" value="UER00316"/>
</dbReference>
<feature type="domain" description="Tetrapyrrole biosynthesis glutamyl-tRNA reductase dimerisation" evidence="16">
    <location>
        <begin position="322"/>
        <end position="413"/>
    </location>
</feature>
<dbReference type="HAMAP" id="MF_00087">
    <property type="entry name" value="Glu_tRNA_reductase"/>
    <property type="match status" value="1"/>
</dbReference>
<evidence type="ECO:0000256" key="11">
    <source>
        <dbReference type="PIRSR" id="PIRSR000445-2"/>
    </source>
</evidence>
<protein>
    <recommendedName>
        <fullName evidence="8 9">Glutamyl-tRNA reductase</fullName>
        <shortName evidence="9">GluTR</shortName>
        <ecNumber evidence="3 9">1.2.1.70</ecNumber>
    </recommendedName>
</protein>
<dbReference type="InterPro" id="IPR018214">
    <property type="entry name" value="GluRdtase_CS"/>
</dbReference>
<feature type="binding site" evidence="9 11">
    <location>
        <begin position="49"/>
        <end position="52"/>
    </location>
    <ligand>
        <name>substrate</name>
    </ligand>
</feature>
<feature type="site" description="Important for activity" evidence="9 13">
    <location>
        <position position="96"/>
    </location>
</feature>
<evidence type="ECO:0000313" key="20">
    <source>
        <dbReference type="Proteomes" id="UP000239735"/>
    </source>
</evidence>
<comment type="domain">
    <text evidence="9">Possesses an unusual extended V-shaped dimeric structure with each monomer consisting of three distinct domains arranged along a curved 'spinal' alpha-helix. The N-terminal catalytic domain specifically recognizes the glutamate moiety of the substrate. The second domain is the NADPH-binding domain, and the third C-terminal domain is responsible for dimerization.</text>
</comment>
<feature type="region of interest" description="Disordered" evidence="15">
    <location>
        <begin position="419"/>
        <end position="446"/>
    </location>
</feature>
<evidence type="ECO:0000256" key="6">
    <source>
        <dbReference type="ARBA" id="ARBA00023244"/>
    </source>
</evidence>
<comment type="function">
    <text evidence="9">Catalyzes the NADPH-dependent reduction of glutamyl-tRNA(Glu) to glutamate 1-semialdehyde (GSA).</text>
</comment>
<dbReference type="InterPro" id="IPR036453">
    <property type="entry name" value="GluRdtase_dimer_dom_sf"/>
</dbReference>
<dbReference type="InterPro" id="IPR015895">
    <property type="entry name" value="4pyrrol_synth_GluRdtase_N"/>
</dbReference>
<evidence type="ECO:0000259" key="17">
    <source>
        <dbReference type="Pfam" id="PF01488"/>
    </source>
</evidence>
<evidence type="ECO:0000256" key="15">
    <source>
        <dbReference type="SAM" id="MobiDB-lite"/>
    </source>
</evidence>
<dbReference type="SUPFAM" id="SSF69742">
    <property type="entry name" value="Glutamyl tRNA-reductase catalytic, N-terminal domain"/>
    <property type="match status" value="1"/>
</dbReference>
<dbReference type="InterPro" id="IPR006151">
    <property type="entry name" value="Shikm_DH/Glu-tRNA_Rdtase"/>
</dbReference>
<dbReference type="PANTHER" id="PTHR43013">
    <property type="entry name" value="GLUTAMYL-TRNA REDUCTASE"/>
    <property type="match status" value="1"/>
</dbReference>
<feature type="binding site" evidence="9 11">
    <location>
        <position position="106"/>
    </location>
    <ligand>
        <name>substrate</name>
    </ligand>
</feature>
<evidence type="ECO:0000256" key="14">
    <source>
        <dbReference type="RuleBase" id="RU000584"/>
    </source>
</evidence>
<organism evidence="19 20">
    <name type="scientific">Candidatus Sulfuritelmatomonas gaucii</name>
    <dbReference type="NCBI Taxonomy" id="2043161"/>
    <lineage>
        <taxon>Bacteria</taxon>
        <taxon>Pseudomonadati</taxon>
        <taxon>Acidobacteriota</taxon>
        <taxon>Terriglobia</taxon>
        <taxon>Terriglobales</taxon>
        <taxon>Acidobacteriaceae</taxon>
        <taxon>Candidatus Sulfuritelmatomonas</taxon>
    </lineage>
</organism>
<accession>A0A2N9M6W5</accession>
<dbReference type="SUPFAM" id="SSF51735">
    <property type="entry name" value="NAD(P)-binding Rossmann-fold domains"/>
    <property type="match status" value="1"/>
</dbReference>
<evidence type="ECO:0000259" key="16">
    <source>
        <dbReference type="Pfam" id="PF00745"/>
    </source>
</evidence>
<feature type="domain" description="Quinate/shikimate 5-dehydrogenase/glutamyl-tRNA reductase" evidence="17">
    <location>
        <begin position="168"/>
        <end position="307"/>
    </location>
</feature>
<evidence type="ECO:0000256" key="5">
    <source>
        <dbReference type="ARBA" id="ARBA00023002"/>
    </source>
</evidence>
<comment type="catalytic activity">
    <reaction evidence="7 9 14">
        <text>(S)-4-amino-5-oxopentanoate + tRNA(Glu) + NADP(+) = L-glutamyl-tRNA(Glu) + NADPH + H(+)</text>
        <dbReference type="Rhea" id="RHEA:12344"/>
        <dbReference type="Rhea" id="RHEA-COMP:9663"/>
        <dbReference type="Rhea" id="RHEA-COMP:9680"/>
        <dbReference type="ChEBI" id="CHEBI:15378"/>
        <dbReference type="ChEBI" id="CHEBI:57501"/>
        <dbReference type="ChEBI" id="CHEBI:57783"/>
        <dbReference type="ChEBI" id="CHEBI:58349"/>
        <dbReference type="ChEBI" id="CHEBI:78442"/>
        <dbReference type="ChEBI" id="CHEBI:78520"/>
        <dbReference type="EC" id="1.2.1.70"/>
    </reaction>
</comment>
<dbReference type="Gene3D" id="3.40.50.720">
    <property type="entry name" value="NAD(P)-binding Rossmann-like Domain"/>
    <property type="match status" value="1"/>
</dbReference>
<keyword evidence="6 9" id="KW-0627">Porphyrin biosynthesis</keyword>
<keyword evidence="4 9" id="KW-0521">NADP</keyword>
<dbReference type="Pfam" id="PF00745">
    <property type="entry name" value="GlutR_dimer"/>
    <property type="match status" value="1"/>
</dbReference>
<dbReference type="EC" id="1.2.1.70" evidence="3 9"/>
<evidence type="ECO:0000256" key="1">
    <source>
        <dbReference type="ARBA" id="ARBA00005059"/>
    </source>
</evidence>
<reference evidence="20" key="1">
    <citation type="submission" date="2018-02" db="EMBL/GenBank/DDBJ databases">
        <authorList>
            <person name="Hausmann B."/>
        </authorList>
    </citation>
    <scope>NUCLEOTIDE SEQUENCE [LARGE SCALE GENOMIC DNA]</scope>
    <source>
        <strain evidence="20">Peat soil MAG SbA5</strain>
    </source>
</reference>
<dbReference type="EMBL" id="OKRB01000148">
    <property type="protein sequence ID" value="SPE31211.1"/>
    <property type="molecule type" value="Genomic_DNA"/>
</dbReference>
<evidence type="ECO:0000256" key="3">
    <source>
        <dbReference type="ARBA" id="ARBA00012970"/>
    </source>
</evidence>
<feature type="binding site" evidence="9 11">
    <location>
        <position position="117"/>
    </location>
    <ligand>
        <name>substrate</name>
    </ligand>
</feature>
<dbReference type="GO" id="GO:0008883">
    <property type="term" value="F:glutamyl-tRNA reductase activity"/>
    <property type="evidence" value="ECO:0007669"/>
    <property type="project" value="UniProtKB-UniRule"/>
</dbReference>
<evidence type="ECO:0000256" key="7">
    <source>
        <dbReference type="ARBA" id="ARBA00047464"/>
    </source>
</evidence>
<dbReference type="InterPro" id="IPR015896">
    <property type="entry name" value="4pyrrol_synth_GluRdtase_dimer"/>
</dbReference>
<dbReference type="Pfam" id="PF01488">
    <property type="entry name" value="Shikimate_DH"/>
    <property type="match status" value="1"/>
</dbReference>
<evidence type="ECO:0000259" key="18">
    <source>
        <dbReference type="Pfam" id="PF05201"/>
    </source>
</evidence>
<comment type="similarity">
    <text evidence="2 9 14">Belongs to the glutamyl-tRNA reductase family.</text>
</comment>
<dbReference type="GO" id="GO:0050661">
    <property type="term" value="F:NADP binding"/>
    <property type="evidence" value="ECO:0007669"/>
    <property type="project" value="InterPro"/>
</dbReference>
<dbReference type="Pfam" id="PF05201">
    <property type="entry name" value="GlutR_N"/>
    <property type="match status" value="1"/>
</dbReference>
<dbReference type="AlphaFoldDB" id="A0A2N9M6W5"/>
<comment type="miscellaneous">
    <text evidence="9">During catalysis, the active site Cys acts as a nucleophile attacking the alpha-carbonyl group of tRNA-bound glutamate with the formation of a thioester intermediate between enzyme and glutamate, and the concomitant release of tRNA(Glu). The thioester intermediate is finally reduced by direct hydride transfer from NADPH, to form the product GSA.</text>
</comment>
<evidence type="ECO:0000256" key="9">
    <source>
        <dbReference type="HAMAP-Rule" id="MF_00087"/>
    </source>
</evidence>
<dbReference type="PANTHER" id="PTHR43013:SF1">
    <property type="entry name" value="GLUTAMYL-TRNA REDUCTASE"/>
    <property type="match status" value="1"/>
</dbReference>
<name>A0A2N9M6W5_9BACT</name>
<dbReference type="Proteomes" id="UP000239735">
    <property type="component" value="Unassembled WGS sequence"/>
</dbReference>
<sequence length="446" mass="48598">MTLKLIGVNHKTAPIALREKIAIGRDELADTTRALATTPGITECMIVSTCNRVELVAVVEDNETPVAGFLSRQFGIDATVLGPHLYEYHDHEAVDHLFHVAASLDSMVVGEPQILGQVKEAFAVARAAGTVSTQLEHLLQSAFAAAKKARSETGIGSNSVSIASVAVDLARKIFGSLQGRTVFLVGAGKMSELAARHLVQQGAGAILVSNRTAERARRMAEEIQGAVVPEVIDFAHLYEAASRADIVISSTGAPHPIFRPEHGHAFLHRRRNRPMFFIDIAVPRDVDPEMNKLDGIFVYDIDDLQQVAASHMQERSRQAVDAEALIAAEVERFHQRLRTVSAAPAIVALQKKAEEIRMAEIHRIHSRLGTLTEEQLAAVEALTRGLVNKFLHPPMQALKQAAREGDSARLDALCEEWAVSPDGPGEVPREIVEPKKEEAEKKIRAS</sequence>
<feature type="compositionally biased region" description="Basic and acidic residues" evidence="15">
    <location>
        <begin position="427"/>
        <end position="446"/>
    </location>
</feature>
<dbReference type="InterPro" id="IPR036343">
    <property type="entry name" value="GluRdtase_N_sf"/>
</dbReference>
<evidence type="ECO:0000256" key="12">
    <source>
        <dbReference type="PIRSR" id="PIRSR000445-3"/>
    </source>
</evidence>
<evidence type="ECO:0000256" key="13">
    <source>
        <dbReference type="PIRSR" id="PIRSR000445-4"/>
    </source>
</evidence>
<dbReference type="CDD" id="cd05213">
    <property type="entry name" value="NAD_bind_Glutamyl_tRNA_reduct"/>
    <property type="match status" value="1"/>
</dbReference>
<evidence type="ECO:0000256" key="10">
    <source>
        <dbReference type="PIRSR" id="PIRSR000445-1"/>
    </source>
</evidence>
<feature type="binding site" evidence="9 11">
    <location>
        <begin position="111"/>
        <end position="113"/>
    </location>
    <ligand>
        <name>substrate</name>
    </ligand>
</feature>
<dbReference type="GO" id="GO:0019353">
    <property type="term" value="P:protoporphyrinogen IX biosynthetic process from glutamate"/>
    <property type="evidence" value="ECO:0007669"/>
    <property type="project" value="TreeGrafter"/>
</dbReference>
<dbReference type="PROSITE" id="PS00747">
    <property type="entry name" value="GLUTR"/>
    <property type="match status" value="1"/>
</dbReference>
<dbReference type="NCBIfam" id="TIGR01035">
    <property type="entry name" value="hemA"/>
    <property type="match status" value="1"/>
</dbReference>
<dbReference type="InterPro" id="IPR036291">
    <property type="entry name" value="NAD(P)-bd_dom_sf"/>
</dbReference>
<dbReference type="InterPro" id="IPR000343">
    <property type="entry name" value="4pyrrol_synth_GluRdtase"/>
</dbReference>
<feature type="binding site" evidence="9 12">
    <location>
        <begin position="186"/>
        <end position="191"/>
    </location>
    <ligand>
        <name>NADP(+)</name>
        <dbReference type="ChEBI" id="CHEBI:58349"/>
    </ligand>
</feature>
<dbReference type="FunFam" id="3.30.460.30:FF:000001">
    <property type="entry name" value="Glutamyl-tRNA reductase"/>
    <property type="match status" value="1"/>
</dbReference>
<feature type="active site" description="Nucleophile" evidence="9 10">
    <location>
        <position position="50"/>
    </location>
</feature>
<gene>
    <name evidence="9 19" type="primary">hemA</name>
    <name evidence="19" type="ORF">SBA5_860002</name>
</gene>
<evidence type="ECO:0000256" key="8">
    <source>
        <dbReference type="ARBA" id="ARBA00068659"/>
    </source>
</evidence>
<comment type="subunit">
    <text evidence="9">Homodimer.</text>
</comment>
<evidence type="ECO:0000256" key="4">
    <source>
        <dbReference type="ARBA" id="ARBA00022857"/>
    </source>
</evidence>